<feature type="domain" description="Aminoglycoside phosphotransferase" evidence="1">
    <location>
        <begin position="88"/>
        <end position="315"/>
    </location>
</feature>
<proteinExistence type="predicted"/>
<dbReference type="HOGENOM" id="CLU_043317_0_0_1"/>
<dbReference type="Proteomes" id="UP000016936">
    <property type="component" value="Unassembled WGS sequence"/>
</dbReference>
<dbReference type="InterPro" id="IPR051678">
    <property type="entry name" value="AGP_Transferase"/>
</dbReference>
<sequence>MTPNPTDLNPSDSEHFELFGHQIATVASALHEDVSEVTIEYMSGGSYNRVTGVSIAPGHRRTKLEWVFSTLSSYLPTRLLQMFKTPEDTGISYVVRIPRFINKNTMDTMARDIAILKTVGALVQLPIPRVVGYDLTFQNTIGKPYMIQNRLPGENLSSLTKDVPLNLEQLKCVAEQVSQLAPIIAAVEGPGGNISPSALSSDAKSLQVESLHLQHEELGDRAFDLSKHPQDTFEHLIETCRRWSEYCTEDGLPFNEIWYNFGIIIKSLNTRGFLNGPCVLADRDLMPYNLLAEVRNDTQVQITGVIDWDSATMAPEFVAYKAPYWLWTEEHVDSDYADTEECANIVPVTEDAKILKQVFMDNASEKYKRFAFAPEAILARRMYVILKEGIPKDWHIEEAWKIVSEWHALHPEDGITPPEEDPDCQLYEG</sequence>
<gene>
    <name evidence="2" type="ORF">COCHEDRAFT_1219801</name>
</gene>
<keyword evidence="3" id="KW-1185">Reference proteome</keyword>
<evidence type="ECO:0000313" key="3">
    <source>
        <dbReference type="Proteomes" id="UP000016936"/>
    </source>
</evidence>
<dbReference type="PANTHER" id="PTHR21310">
    <property type="entry name" value="AMINOGLYCOSIDE PHOSPHOTRANSFERASE-RELATED-RELATED"/>
    <property type="match status" value="1"/>
</dbReference>
<accession>M2SHR3</accession>
<evidence type="ECO:0000259" key="1">
    <source>
        <dbReference type="Pfam" id="PF01636"/>
    </source>
</evidence>
<dbReference type="AlphaFoldDB" id="M2SHR3"/>
<dbReference type="OrthoDB" id="10003767at2759"/>
<dbReference type="InterPro" id="IPR011009">
    <property type="entry name" value="Kinase-like_dom_sf"/>
</dbReference>
<dbReference type="InterPro" id="IPR002575">
    <property type="entry name" value="Aminoglycoside_PTrfase"/>
</dbReference>
<dbReference type="OMA" id="GKPYMIQ"/>
<dbReference type="Pfam" id="PF01636">
    <property type="entry name" value="APH"/>
    <property type="match status" value="1"/>
</dbReference>
<dbReference type="eggNOG" id="ENOG502SSYN">
    <property type="taxonomic scope" value="Eukaryota"/>
</dbReference>
<protein>
    <recommendedName>
        <fullName evidence="1">Aminoglycoside phosphotransferase domain-containing protein</fullName>
    </recommendedName>
</protein>
<evidence type="ECO:0000313" key="2">
    <source>
        <dbReference type="EMBL" id="EMD84920.1"/>
    </source>
</evidence>
<organism evidence="2 3">
    <name type="scientific">Cochliobolus heterostrophus (strain C5 / ATCC 48332 / race O)</name>
    <name type="common">Southern corn leaf blight fungus</name>
    <name type="synonym">Bipolaris maydis</name>
    <dbReference type="NCBI Taxonomy" id="701091"/>
    <lineage>
        <taxon>Eukaryota</taxon>
        <taxon>Fungi</taxon>
        <taxon>Dikarya</taxon>
        <taxon>Ascomycota</taxon>
        <taxon>Pezizomycotina</taxon>
        <taxon>Dothideomycetes</taxon>
        <taxon>Pleosporomycetidae</taxon>
        <taxon>Pleosporales</taxon>
        <taxon>Pleosporineae</taxon>
        <taxon>Pleosporaceae</taxon>
        <taxon>Bipolaris</taxon>
    </lineage>
</organism>
<reference evidence="2 3" key="1">
    <citation type="journal article" date="2012" name="PLoS Pathog.">
        <title>Diverse lifestyles and strategies of plant pathogenesis encoded in the genomes of eighteen Dothideomycetes fungi.</title>
        <authorList>
            <person name="Ohm R.A."/>
            <person name="Feau N."/>
            <person name="Henrissat B."/>
            <person name="Schoch C.L."/>
            <person name="Horwitz B.A."/>
            <person name="Barry K.W."/>
            <person name="Condon B.J."/>
            <person name="Copeland A.C."/>
            <person name="Dhillon B."/>
            <person name="Glaser F."/>
            <person name="Hesse C.N."/>
            <person name="Kosti I."/>
            <person name="LaButti K."/>
            <person name="Lindquist E.A."/>
            <person name="Lucas S."/>
            <person name="Salamov A.A."/>
            <person name="Bradshaw R.E."/>
            <person name="Ciuffetti L."/>
            <person name="Hamelin R.C."/>
            <person name="Kema G.H.J."/>
            <person name="Lawrence C."/>
            <person name="Scott J.A."/>
            <person name="Spatafora J.W."/>
            <person name="Turgeon B.G."/>
            <person name="de Wit P.J.G.M."/>
            <person name="Zhong S."/>
            <person name="Goodwin S.B."/>
            <person name="Grigoriev I.V."/>
        </authorList>
    </citation>
    <scope>NUCLEOTIDE SEQUENCE [LARGE SCALE GENOMIC DNA]</scope>
    <source>
        <strain evidence="3">C5 / ATCC 48332 / race O</strain>
    </source>
</reference>
<name>M2SHR3_COCH5</name>
<dbReference type="EMBL" id="KB445598">
    <property type="protein sequence ID" value="EMD84920.1"/>
    <property type="molecule type" value="Genomic_DNA"/>
</dbReference>
<dbReference type="SUPFAM" id="SSF56112">
    <property type="entry name" value="Protein kinase-like (PK-like)"/>
    <property type="match status" value="1"/>
</dbReference>
<dbReference type="PANTHER" id="PTHR21310:SF56">
    <property type="entry name" value="AMINOGLYCOSIDE PHOSPHOTRANSFERASE DOMAIN-CONTAINING PROTEIN"/>
    <property type="match status" value="1"/>
</dbReference>
<reference evidence="3" key="2">
    <citation type="journal article" date="2013" name="PLoS Genet.">
        <title>Comparative genome structure, secondary metabolite, and effector coding capacity across Cochliobolus pathogens.</title>
        <authorList>
            <person name="Condon B.J."/>
            <person name="Leng Y."/>
            <person name="Wu D."/>
            <person name="Bushley K.E."/>
            <person name="Ohm R.A."/>
            <person name="Otillar R."/>
            <person name="Martin J."/>
            <person name="Schackwitz W."/>
            <person name="Grimwood J."/>
            <person name="MohdZainudin N."/>
            <person name="Xue C."/>
            <person name="Wang R."/>
            <person name="Manning V.A."/>
            <person name="Dhillon B."/>
            <person name="Tu Z.J."/>
            <person name="Steffenson B.J."/>
            <person name="Salamov A."/>
            <person name="Sun H."/>
            <person name="Lowry S."/>
            <person name="LaButti K."/>
            <person name="Han J."/>
            <person name="Copeland A."/>
            <person name="Lindquist E."/>
            <person name="Barry K."/>
            <person name="Schmutz J."/>
            <person name="Baker S.E."/>
            <person name="Ciuffetti L.M."/>
            <person name="Grigoriev I.V."/>
            <person name="Zhong S."/>
            <person name="Turgeon B.G."/>
        </authorList>
    </citation>
    <scope>NUCLEOTIDE SEQUENCE [LARGE SCALE GENOMIC DNA]</scope>
    <source>
        <strain evidence="3">C5 / ATCC 48332 / race O</strain>
    </source>
</reference>